<evidence type="ECO:0000256" key="1">
    <source>
        <dbReference type="SAM" id="SignalP"/>
    </source>
</evidence>
<dbReference type="HOGENOM" id="CLU_1968412_0_0_6"/>
<gene>
    <name evidence="2" type="ordered locus">YE2358</name>
</gene>
<evidence type="ECO:0000313" key="3">
    <source>
        <dbReference type="Proteomes" id="UP000000642"/>
    </source>
</evidence>
<accession>A1JR85</accession>
<feature type="signal peptide" evidence="1">
    <location>
        <begin position="1"/>
        <end position="17"/>
    </location>
</feature>
<dbReference type="AlphaFoldDB" id="A1JR85"/>
<name>A1JR85_YERE8</name>
<evidence type="ECO:0000313" key="2">
    <source>
        <dbReference type="EMBL" id="CAL12412.1"/>
    </source>
</evidence>
<dbReference type="Proteomes" id="UP000000642">
    <property type="component" value="Chromosome"/>
</dbReference>
<keyword evidence="1" id="KW-0732">Signal</keyword>
<dbReference type="EMBL" id="AM286415">
    <property type="protein sequence ID" value="CAL12412.1"/>
    <property type="molecule type" value="Genomic_DNA"/>
</dbReference>
<reference evidence="2 3" key="1">
    <citation type="journal article" date="2006" name="PLoS Genet.">
        <title>The complete genome sequence and comparative genome analysis of the high pathogenicity Yersinia enterocolitica strain 8081.</title>
        <authorList>
            <person name="Thomson N.R."/>
            <person name="Howard S."/>
            <person name="Wren B.W."/>
            <person name="Holden M.T.G."/>
            <person name="Crossman L."/>
            <person name="Challis G.L."/>
            <person name="Churcher C."/>
            <person name="Mungall K."/>
            <person name="Brooks K."/>
            <person name="Chillingworth T."/>
            <person name="Feltwell T."/>
            <person name="Abdellah Z."/>
            <person name="Hauser H."/>
            <person name="Jagels K."/>
            <person name="Maddison M."/>
            <person name="Moule S."/>
            <person name="Sanders M."/>
            <person name="Whitehead S."/>
            <person name="Quail M.A."/>
            <person name="Dougan G."/>
            <person name="Parkhill J."/>
            <person name="Prentice M.B."/>
        </authorList>
    </citation>
    <scope>NUCLEOTIDE SEQUENCE [LARGE SCALE GENOMIC DNA]</scope>
    <source>
        <strain evidence="3">NCTC 13174 / 8081</strain>
    </source>
</reference>
<dbReference type="OrthoDB" id="6637646at2"/>
<proteinExistence type="predicted"/>
<dbReference type="eggNOG" id="ENOG5033NVA">
    <property type="taxonomic scope" value="Bacteria"/>
</dbReference>
<dbReference type="KEGG" id="yen:YE2358"/>
<protein>
    <submittedName>
        <fullName evidence="2">Hypothetical exported phage protein</fullName>
    </submittedName>
</protein>
<feature type="chain" id="PRO_5002635817" evidence="1">
    <location>
        <begin position="18"/>
        <end position="122"/>
    </location>
</feature>
<dbReference type="RefSeq" id="WP_011816507.1">
    <property type="nucleotide sequence ID" value="NC_008800.1"/>
</dbReference>
<organism evidence="2 3">
    <name type="scientific">Yersinia enterocolitica serotype O:8 / biotype 1B (strain NCTC 13174 / 8081)</name>
    <dbReference type="NCBI Taxonomy" id="393305"/>
    <lineage>
        <taxon>Bacteria</taxon>
        <taxon>Pseudomonadati</taxon>
        <taxon>Pseudomonadota</taxon>
        <taxon>Gammaproteobacteria</taxon>
        <taxon>Enterobacterales</taxon>
        <taxon>Yersiniaceae</taxon>
        <taxon>Yersinia</taxon>
    </lineage>
</organism>
<sequence length="122" mass="13405">MRLSALFLILIPSFSYATLKDLDLEVLGKHLTIPSSCIKSVQNNENEESVNNGVYLEMGPPCSEKLSELTKMNIGKTMTISYGGQIVQKVTIISRLSSGFMFNTNGGNMMVIRQIIADSKAK</sequence>